<feature type="compositionally biased region" description="Low complexity" evidence="1">
    <location>
        <begin position="570"/>
        <end position="584"/>
    </location>
</feature>
<dbReference type="Proteomes" id="UP000324800">
    <property type="component" value="Unassembled WGS sequence"/>
</dbReference>
<proteinExistence type="predicted"/>
<feature type="region of interest" description="Disordered" evidence="1">
    <location>
        <begin position="568"/>
        <end position="596"/>
    </location>
</feature>
<reference evidence="2 3" key="1">
    <citation type="submission" date="2019-03" db="EMBL/GenBank/DDBJ databases">
        <title>Single cell metagenomics reveals metabolic interactions within the superorganism composed of flagellate Streblomastix strix and complex community of Bacteroidetes bacteria on its surface.</title>
        <authorList>
            <person name="Treitli S.C."/>
            <person name="Kolisko M."/>
            <person name="Husnik F."/>
            <person name="Keeling P."/>
            <person name="Hampl V."/>
        </authorList>
    </citation>
    <scope>NUCLEOTIDE SEQUENCE [LARGE SCALE GENOMIC DNA]</scope>
    <source>
        <strain evidence="2">ST1C</strain>
    </source>
</reference>
<dbReference type="AlphaFoldDB" id="A0A5J4V2I6"/>
<feature type="region of interest" description="Disordered" evidence="1">
    <location>
        <begin position="156"/>
        <end position="189"/>
    </location>
</feature>
<comment type="caution">
    <text evidence="2">The sequence shown here is derived from an EMBL/GenBank/DDBJ whole genome shotgun (WGS) entry which is preliminary data.</text>
</comment>
<evidence type="ECO:0000313" key="3">
    <source>
        <dbReference type="Proteomes" id="UP000324800"/>
    </source>
</evidence>
<evidence type="ECO:0000313" key="2">
    <source>
        <dbReference type="EMBL" id="KAA6376704.1"/>
    </source>
</evidence>
<feature type="region of interest" description="Disordered" evidence="1">
    <location>
        <begin position="639"/>
        <end position="681"/>
    </location>
</feature>
<evidence type="ECO:0000256" key="1">
    <source>
        <dbReference type="SAM" id="MobiDB-lite"/>
    </source>
</evidence>
<sequence length="712" mass="83336">RRKEQQKQLKKQKEEKRRIDREKLKKEKEQLKLISQKHVQKHLVVGTDPLTLSQKHLNVYLPDSTIQLSPQTSQIRVPGLFPPPLTNGGGVMFDYDKNGQIEQWAAMFTKDSLVQKLKSSRNRDSQQHNMIINGGEMISQQMNGVYIPKSPHLRQQENNLSQSDPNTGQIQRTSSPSGLSYNDSTLQQQQKSYLMPGTPTYGQLNFMQPLKDFEYFQQENIYNPNQRKKQQPLGLSGLNDDRRRTTQTSRSQWSQNSERKDDINQEMDENGQITENADKSVNNNYLPSIYDGQGGIRYLNQVGVNVKRNTRSKSVLDSDIDNEEINRDIQSPYYQDYLSKQRDNKFILKQQELRIQRRRLVNVLVHPLRQDDLDWYDLDTRDKVSFQQYSHSVSPSAQLFNGQGQTSIVTTPMQMLIQQEIMDEKEKLLEKKKQNEKDRLKGISHQSTISFDRVTDMIQDVNTVDKKMYNLPYQYPGQKGVIISSTNATSKKWYGSVEQSDKFQELSQQQRNLALKQIRQQQSVLDMIRTKVRSPGTPVVMSVQTLSDGLHQLAELQEFQNNFLTQFDSENQNNDTTNEQQQQQRHSPINANQLKQQQQIARYKLQQSNQKQQQQQKDKLRWSYGAKWEDFKGFEYENRENKKQKEKEMQNQKEKERIKEQEKDKENKLRSMSPNSKNAVLAELKKTEQLEKEIAEYMGLSNLLGKERKKSD</sequence>
<gene>
    <name evidence="2" type="ORF">EZS28_027769</name>
</gene>
<feature type="compositionally biased region" description="Polar residues" evidence="1">
    <location>
        <begin position="585"/>
        <end position="596"/>
    </location>
</feature>
<protein>
    <submittedName>
        <fullName evidence="2">Uncharacterized protein</fullName>
    </submittedName>
</protein>
<feature type="region of interest" description="Disordered" evidence="1">
    <location>
        <begin position="222"/>
        <end position="265"/>
    </location>
</feature>
<feature type="compositionally biased region" description="Basic and acidic residues" evidence="1">
    <location>
        <begin position="639"/>
        <end position="669"/>
    </location>
</feature>
<feature type="compositionally biased region" description="Low complexity" evidence="1">
    <location>
        <begin position="246"/>
        <end position="255"/>
    </location>
</feature>
<accession>A0A5J4V2I6</accession>
<organism evidence="2 3">
    <name type="scientific">Streblomastix strix</name>
    <dbReference type="NCBI Taxonomy" id="222440"/>
    <lineage>
        <taxon>Eukaryota</taxon>
        <taxon>Metamonada</taxon>
        <taxon>Preaxostyla</taxon>
        <taxon>Oxymonadida</taxon>
        <taxon>Streblomastigidae</taxon>
        <taxon>Streblomastix</taxon>
    </lineage>
</organism>
<dbReference type="EMBL" id="SNRW01010347">
    <property type="protein sequence ID" value="KAA6376704.1"/>
    <property type="molecule type" value="Genomic_DNA"/>
</dbReference>
<feature type="non-terminal residue" evidence="2">
    <location>
        <position position="1"/>
    </location>
</feature>
<feature type="region of interest" description="Disordered" evidence="1">
    <location>
        <begin position="1"/>
        <end position="23"/>
    </location>
</feature>
<name>A0A5J4V2I6_9EUKA</name>